<accession>A0ABQ1VKB7</accession>
<comment type="caution">
    <text evidence="1">The sequence shown here is derived from an EMBL/GenBank/DDBJ whole genome shotgun (WGS) entry which is preliminary data.</text>
</comment>
<evidence type="ECO:0000313" key="2">
    <source>
        <dbReference type="Proteomes" id="UP000640509"/>
    </source>
</evidence>
<dbReference type="Proteomes" id="UP000640509">
    <property type="component" value="Unassembled WGS sequence"/>
</dbReference>
<name>A0ABQ1VKB7_9RHOB</name>
<reference evidence="2" key="1">
    <citation type="journal article" date="2019" name="Int. J. Syst. Evol. Microbiol.">
        <title>The Global Catalogue of Microorganisms (GCM) 10K type strain sequencing project: providing services to taxonomists for standard genome sequencing and annotation.</title>
        <authorList>
            <consortium name="The Broad Institute Genomics Platform"/>
            <consortium name="The Broad Institute Genome Sequencing Center for Infectious Disease"/>
            <person name="Wu L."/>
            <person name="Ma J."/>
        </authorList>
    </citation>
    <scope>NUCLEOTIDE SEQUENCE [LARGE SCALE GENOMIC DNA]</scope>
    <source>
        <strain evidence="2">CGMCC 1.15419</strain>
    </source>
</reference>
<protein>
    <submittedName>
        <fullName evidence="1">Uncharacterized protein</fullName>
    </submittedName>
</protein>
<evidence type="ECO:0000313" key="1">
    <source>
        <dbReference type="EMBL" id="GGF75025.1"/>
    </source>
</evidence>
<organism evidence="1 2">
    <name type="scientific">Paracoccus acridae</name>
    <dbReference type="NCBI Taxonomy" id="1795310"/>
    <lineage>
        <taxon>Bacteria</taxon>
        <taxon>Pseudomonadati</taxon>
        <taxon>Pseudomonadota</taxon>
        <taxon>Alphaproteobacteria</taxon>
        <taxon>Rhodobacterales</taxon>
        <taxon>Paracoccaceae</taxon>
        <taxon>Paracoccus</taxon>
    </lineage>
</organism>
<gene>
    <name evidence="1" type="ORF">GCM10011402_29600</name>
</gene>
<proteinExistence type="predicted"/>
<dbReference type="EMBL" id="BMIV01000012">
    <property type="protein sequence ID" value="GGF75025.1"/>
    <property type="molecule type" value="Genomic_DNA"/>
</dbReference>
<sequence length="83" mass="9723">MITHVEATRMKDERLVRAVASAEEESGFRTGIRYFAWGRHLVQVSLIPQRHWWICDMGDDGRLWNCRIMNAEDYAKTSETPLI</sequence>
<dbReference type="RefSeq" id="WP_188715990.1">
    <property type="nucleotide sequence ID" value="NZ_BMIV01000012.1"/>
</dbReference>
<keyword evidence="2" id="KW-1185">Reference proteome</keyword>